<feature type="region of interest" description="Disordered" evidence="1">
    <location>
        <begin position="1"/>
        <end position="25"/>
    </location>
</feature>
<organism evidence="2 3">
    <name type="scientific">Micromonospora sonchi</name>
    <dbReference type="NCBI Taxonomy" id="1763543"/>
    <lineage>
        <taxon>Bacteria</taxon>
        <taxon>Bacillati</taxon>
        <taxon>Actinomycetota</taxon>
        <taxon>Actinomycetes</taxon>
        <taxon>Micromonosporales</taxon>
        <taxon>Micromonosporaceae</taxon>
        <taxon>Micromonospora</taxon>
    </lineage>
</organism>
<dbReference type="RefSeq" id="WP_229706293.1">
    <property type="nucleotide sequence ID" value="NZ_BMNB01000022.1"/>
</dbReference>
<keyword evidence="3" id="KW-1185">Reference proteome</keyword>
<evidence type="ECO:0000313" key="2">
    <source>
        <dbReference type="EMBL" id="GGM53264.1"/>
    </source>
</evidence>
<comment type="caution">
    <text evidence="2">The sequence shown here is derived from an EMBL/GenBank/DDBJ whole genome shotgun (WGS) entry which is preliminary data.</text>
</comment>
<evidence type="ECO:0000256" key="1">
    <source>
        <dbReference type="SAM" id="MobiDB-lite"/>
    </source>
</evidence>
<protein>
    <recommendedName>
        <fullName evidence="4">Lasso RiPP family leader peptide-containing protein</fullName>
    </recommendedName>
</protein>
<dbReference type="AlphaFoldDB" id="A0A917U2M0"/>
<reference evidence="2" key="1">
    <citation type="journal article" date="2014" name="Int. J. Syst. Evol. Microbiol.">
        <title>Complete genome sequence of Corynebacterium casei LMG S-19264T (=DSM 44701T), isolated from a smear-ripened cheese.</title>
        <authorList>
            <consortium name="US DOE Joint Genome Institute (JGI-PGF)"/>
            <person name="Walter F."/>
            <person name="Albersmeier A."/>
            <person name="Kalinowski J."/>
            <person name="Ruckert C."/>
        </authorList>
    </citation>
    <scope>NUCLEOTIDE SEQUENCE</scope>
    <source>
        <strain evidence="2">CGMCC 4.7312</strain>
    </source>
</reference>
<reference evidence="2" key="2">
    <citation type="submission" date="2020-09" db="EMBL/GenBank/DDBJ databases">
        <authorList>
            <person name="Sun Q."/>
            <person name="Zhou Y."/>
        </authorList>
    </citation>
    <scope>NUCLEOTIDE SEQUENCE</scope>
    <source>
        <strain evidence="2">CGMCC 4.7312</strain>
    </source>
</reference>
<evidence type="ECO:0008006" key="4">
    <source>
        <dbReference type="Google" id="ProtNLM"/>
    </source>
</evidence>
<sequence length="62" mass="6782">MESRRSQRETGKADAKSGYQPPQLKRLGTLAELIKGGTIGVGDGGPSRSAPPVRKDCRRRFR</sequence>
<proteinExistence type="predicted"/>
<gene>
    <name evidence="2" type="ORF">GCM10011608_42670</name>
</gene>
<dbReference type="Proteomes" id="UP000608890">
    <property type="component" value="Unassembled WGS sequence"/>
</dbReference>
<dbReference type="EMBL" id="BMNB01000022">
    <property type="protein sequence ID" value="GGM53264.1"/>
    <property type="molecule type" value="Genomic_DNA"/>
</dbReference>
<feature type="region of interest" description="Disordered" evidence="1">
    <location>
        <begin position="38"/>
        <end position="62"/>
    </location>
</feature>
<feature type="compositionally biased region" description="Basic and acidic residues" evidence="1">
    <location>
        <begin position="1"/>
        <end position="15"/>
    </location>
</feature>
<name>A0A917U2M0_9ACTN</name>
<evidence type="ECO:0000313" key="3">
    <source>
        <dbReference type="Proteomes" id="UP000608890"/>
    </source>
</evidence>
<accession>A0A917U2M0</accession>